<keyword evidence="1" id="KW-0969">Cilium</keyword>
<dbReference type="NCBIfam" id="TIGR02530">
    <property type="entry name" value="flg_new"/>
    <property type="match status" value="1"/>
</dbReference>
<comment type="caution">
    <text evidence="1">The sequence shown here is derived from an EMBL/GenBank/DDBJ whole genome shotgun (WGS) entry which is preliminary data.</text>
</comment>
<dbReference type="RefSeq" id="WP_151144238.1">
    <property type="nucleotide sequence ID" value="NZ_WAGX01000005.1"/>
</dbReference>
<dbReference type="AlphaFoldDB" id="A0A7V7UBK6"/>
<reference evidence="1 2" key="1">
    <citation type="submission" date="2019-09" db="EMBL/GenBank/DDBJ databases">
        <authorList>
            <person name="Valk L.C."/>
        </authorList>
    </citation>
    <scope>NUCLEOTIDE SEQUENCE [LARGE SCALE GENOMIC DNA]</scope>
    <source>
        <strain evidence="1">GalUA</strain>
    </source>
</reference>
<dbReference type="Pfam" id="PF12611">
    <property type="entry name" value="Flagellar_put"/>
    <property type="match status" value="1"/>
</dbReference>
<protein>
    <submittedName>
        <fullName evidence="1">Flagellar protein</fullName>
    </submittedName>
</protein>
<reference evidence="1 2" key="2">
    <citation type="submission" date="2020-02" db="EMBL/GenBank/DDBJ databases">
        <title>Candidatus Galacturonibacter soehngenii shows hetero-acetogenic catabolism of galacturonic acid but lacks a canonical carbon monoxide dehydrogenase/acetyl-CoA synthase complex.</title>
        <authorList>
            <person name="Diender M."/>
            <person name="Stouten G.R."/>
            <person name="Petersen J.F."/>
            <person name="Nielsen P.H."/>
            <person name="Dueholm M.S."/>
            <person name="Pronk J.T."/>
            <person name="Van Loosdrecht M.C.M."/>
        </authorList>
    </citation>
    <scope>NUCLEOTIDE SEQUENCE [LARGE SCALE GENOMIC DNA]</scope>
    <source>
        <strain evidence="1">GalUA</strain>
    </source>
</reference>
<name>A0A7V7UBK6_9FIRM</name>
<accession>A0A7V7UBK6</accession>
<keyword evidence="1" id="KW-0282">Flagellum</keyword>
<evidence type="ECO:0000313" key="2">
    <source>
        <dbReference type="Proteomes" id="UP000461768"/>
    </source>
</evidence>
<dbReference type="EMBL" id="WAGX01000005">
    <property type="protein sequence ID" value="KAB1437704.1"/>
    <property type="molecule type" value="Genomic_DNA"/>
</dbReference>
<organism evidence="1 2">
    <name type="scientific">Candidatus Galacturonatibacter soehngenii</name>
    <dbReference type="NCBI Taxonomy" id="2307010"/>
    <lineage>
        <taxon>Bacteria</taxon>
        <taxon>Bacillati</taxon>
        <taxon>Bacillota</taxon>
        <taxon>Clostridia</taxon>
        <taxon>Lachnospirales</taxon>
        <taxon>Lachnospiraceae</taxon>
        <taxon>Candidatus Galacturonatibacter</taxon>
    </lineage>
</organism>
<sequence length="135" mass="14971">MKLNNSQFTSIEQVTGKYLNRNTVTKSDIAGTTSSFDKILKQKQLDEAEKTSELKFSKHANDRLASRNIDISDEQMTRLLSGTKQANEKGINESLVIVDNLAFIVNVKNNTVITAMEQSDTGENVYTNIDGAVII</sequence>
<proteinExistence type="predicted"/>
<dbReference type="InterPro" id="IPR013367">
    <property type="entry name" value="Flagellar_put"/>
</dbReference>
<gene>
    <name evidence="1" type="ORF">F7O84_08880</name>
</gene>
<keyword evidence="1" id="KW-0966">Cell projection</keyword>
<dbReference type="OrthoDB" id="165650at2"/>
<evidence type="ECO:0000313" key="1">
    <source>
        <dbReference type="EMBL" id="KAB1437704.1"/>
    </source>
</evidence>
<dbReference type="Proteomes" id="UP000461768">
    <property type="component" value="Unassembled WGS sequence"/>
</dbReference>
<keyword evidence="2" id="KW-1185">Reference proteome</keyword>